<proteinExistence type="predicted"/>
<evidence type="ECO:0000313" key="1">
    <source>
        <dbReference type="EMBL" id="GFC80109.1"/>
    </source>
</evidence>
<reference evidence="1" key="1">
    <citation type="journal article" date="2019" name="Sci. Rep.">
        <title>Draft genome of Tanacetum cinerariifolium, the natural source of mosquito coil.</title>
        <authorList>
            <person name="Yamashiro T."/>
            <person name="Shiraishi A."/>
            <person name="Satake H."/>
            <person name="Nakayama K."/>
        </authorList>
    </citation>
    <scope>NUCLEOTIDE SEQUENCE</scope>
</reference>
<protein>
    <submittedName>
        <fullName evidence="1">Uncharacterized protein</fullName>
    </submittedName>
</protein>
<name>A0A699QY36_TANCI</name>
<dbReference type="AlphaFoldDB" id="A0A699QY36"/>
<organism evidence="1">
    <name type="scientific">Tanacetum cinerariifolium</name>
    <name type="common">Dalmatian daisy</name>
    <name type="synonym">Chrysanthemum cinerariifolium</name>
    <dbReference type="NCBI Taxonomy" id="118510"/>
    <lineage>
        <taxon>Eukaryota</taxon>
        <taxon>Viridiplantae</taxon>
        <taxon>Streptophyta</taxon>
        <taxon>Embryophyta</taxon>
        <taxon>Tracheophyta</taxon>
        <taxon>Spermatophyta</taxon>
        <taxon>Magnoliopsida</taxon>
        <taxon>eudicotyledons</taxon>
        <taxon>Gunneridae</taxon>
        <taxon>Pentapetalae</taxon>
        <taxon>asterids</taxon>
        <taxon>campanulids</taxon>
        <taxon>Asterales</taxon>
        <taxon>Asteraceae</taxon>
        <taxon>Asteroideae</taxon>
        <taxon>Anthemideae</taxon>
        <taxon>Anthemidinae</taxon>
        <taxon>Tanacetum</taxon>
    </lineage>
</organism>
<gene>
    <name evidence="1" type="ORF">Tci_852079</name>
</gene>
<sequence length="48" mass="5392">MDTEEISDRYVAPCSINGLEAYDGEINLGMEENLISNEFAVKLCLDHE</sequence>
<accession>A0A699QY36</accession>
<dbReference type="EMBL" id="BKCJ011073560">
    <property type="protein sequence ID" value="GFC80109.1"/>
    <property type="molecule type" value="Genomic_DNA"/>
</dbReference>
<comment type="caution">
    <text evidence="1">The sequence shown here is derived from an EMBL/GenBank/DDBJ whole genome shotgun (WGS) entry which is preliminary data.</text>
</comment>
<feature type="non-terminal residue" evidence="1">
    <location>
        <position position="48"/>
    </location>
</feature>